<dbReference type="RefSeq" id="WP_342808664.1">
    <property type="nucleotide sequence ID" value="NZ_JAOPJZ010000006.1"/>
</dbReference>
<gene>
    <name evidence="3" type="ORF">OB919_10040</name>
</gene>
<dbReference type="InterPro" id="IPR036869">
    <property type="entry name" value="J_dom_sf"/>
</dbReference>
<keyword evidence="4" id="KW-1185">Reference proteome</keyword>
<dbReference type="InterPro" id="IPR001623">
    <property type="entry name" value="DnaJ_domain"/>
</dbReference>
<evidence type="ECO:0000259" key="2">
    <source>
        <dbReference type="PROSITE" id="PS50076"/>
    </source>
</evidence>
<dbReference type="Pfam" id="PF00226">
    <property type="entry name" value="DnaJ"/>
    <property type="match status" value="1"/>
</dbReference>
<protein>
    <submittedName>
        <fullName evidence="3">DnaJ domain-containing protein</fullName>
    </submittedName>
</protein>
<dbReference type="InterPro" id="IPR052276">
    <property type="entry name" value="Diphthamide-biosynth_chaperone"/>
</dbReference>
<dbReference type="AlphaFoldDB" id="A0AAP3E666"/>
<feature type="domain" description="J" evidence="2">
    <location>
        <begin position="3"/>
        <end position="77"/>
    </location>
</feature>
<dbReference type="Gene3D" id="1.10.287.110">
    <property type="entry name" value="DnaJ domain"/>
    <property type="match status" value="1"/>
</dbReference>
<accession>A0AAP3E666</accession>
<reference evidence="3 4" key="1">
    <citation type="submission" date="2022-09" db="EMBL/GenBank/DDBJ databases">
        <title>Enrichment on poylsaccharides allowed isolation of novel metabolic and taxonomic groups of Haloarchaea.</title>
        <authorList>
            <person name="Sorokin D.Y."/>
            <person name="Elcheninov A.G."/>
            <person name="Khizhniak T.V."/>
            <person name="Kolganova T.V."/>
            <person name="Kublanov I.V."/>
        </authorList>
    </citation>
    <scope>NUCLEOTIDE SEQUENCE [LARGE SCALE GENOMIC DNA]</scope>
    <source>
        <strain evidence="3 4">AArc-curdl1</strain>
    </source>
</reference>
<dbReference type="PRINTS" id="PR00625">
    <property type="entry name" value="JDOMAIN"/>
</dbReference>
<evidence type="ECO:0000256" key="1">
    <source>
        <dbReference type="SAM" id="MobiDB-lite"/>
    </source>
</evidence>
<name>A0AAP3E666_9EURY</name>
<comment type="caution">
    <text evidence="3">The sequence shown here is derived from an EMBL/GenBank/DDBJ whole genome shotgun (WGS) entry which is preliminary data.</text>
</comment>
<dbReference type="SUPFAM" id="SSF46565">
    <property type="entry name" value="Chaperone J-domain"/>
    <property type="match status" value="1"/>
</dbReference>
<dbReference type="PANTHER" id="PTHR44240">
    <property type="entry name" value="DNAJ DOMAIN (PROKARYOTIC HEAT SHOCK PROTEIN)-RELATED"/>
    <property type="match status" value="1"/>
</dbReference>
<feature type="region of interest" description="Disordered" evidence="1">
    <location>
        <begin position="54"/>
        <end position="76"/>
    </location>
</feature>
<sequence length="239" mass="26264">MESHYETLGLSPDASRDEIRRAYRVLLKRHHPDQGGSRARFLRIKRAYEALTGEQAPEADGGAVPQSATAQTYDPSARIDGVGPELTVRGDLLSLSLVGLVQDVPLADLLDGRARIGTHRPVAFFTVHNTAPRAVQWRGRAATSFVGTDGFLYQGSNILRPHAHKLAPTWSGTDLELRPDRAVNTLVVAQELPDDVEVAKVIYAQSSTDDAGNTQTERYLFDVRPRAREALDELPADFD</sequence>
<evidence type="ECO:0000313" key="3">
    <source>
        <dbReference type="EMBL" id="MCU4752323.1"/>
    </source>
</evidence>
<organism evidence="3 4">
    <name type="scientific">Natronosalvus hydrolyticus</name>
    <dbReference type="NCBI Taxonomy" id="2979988"/>
    <lineage>
        <taxon>Archaea</taxon>
        <taxon>Methanobacteriati</taxon>
        <taxon>Methanobacteriota</taxon>
        <taxon>Stenosarchaea group</taxon>
        <taxon>Halobacteria</taxon>
        <taxon>Halobacteriales</taxon>
        <taxon>Natrialbaceae</taxon>
        <taxon>Natronosalvus</taxon>
    </lineage>
</organism>
<dbReference type="CDD" id="cd06257">
    <property type="entry name" value="DnaJ"/>
    <property type="match status" value="1"/>
</dbReference>
<dbReference type="Proteomes" id="UP001321047">
    <property type="component" value="Unassembled WGS sequence"/>
</dbReference>
<proteinExistence type="predicted"/>
<dbReference type="SMART" id="SM00271">
    <property type="entry name" value="DnaJ"/>
    <property type="match status" value="1"/>
</dbReference>
<dbReference type="PROSITE" id="PS50076">
    <property type="entry name" value="DNAJ_2"/>
    <property type="match status" value="1"/>
</dbReference>
<evidence type="ECO:0000313" key="4">
    <source>
        <dbReference type="Proteomes" id="UP001321047"/>
    </source>
</evidence>
<dbReference type="PANTHER" id="PTHR44240:SF10">
    <property type="entry name" value="J DOMAIN-CONTAINING PROTEIN"/>
    <property type="match status" value="1"/>
</dbReference>
<dbReference type="EMBL" id="JAOPJZ010000006">
    <property type="protein sequence ID" value="MCU4752323.1"/>
    <property type="molecule type" value="Genomic_DNA"/>
</dbReference>